<dbReference type="InterPro" id="IPR052698">
    <property type="entry name" value="MoCofactor_Util/Proc"/>
</dbReference>
<gene>
    <name evidence="3" type="ORF">SAMN05216466_10849</name>
</gene>
<dbReference type="Gene3D" id="3.40.50.720">
    <property type="entry name" value="NAD(P)-binding Rossmann-like Domain"/>
    <property type="match status" value="1"/>
</dbReference>
<dbReference type="Pfam" id="PF13478">
    <property type="entry name" value="XdhC_C"/>
    <property type="match status" value="1"/>
</dbReference>
<accession>A0A1G8AQC5</accession>
<dbReference type="PANTHER" id="PTHR30388">
    <property type="entry name" value="ALDEHYDE OXIDOREDUCTASE MOLYBDENUM COFACTOR ASSEMBLY PROTEIN"/>
    <property type="match status" value="1"/>
</dbReference>
<evidence type="ECO:0000259" key="2">
    <source>
        <dbReference type="SMART" id="SM00746"/>
    </source>
</evidence>
<feature type="domain" description="TRASH" evidence="2">
    <location>
        <begin position="318"/>
        <end position="356"/>
    </location>
</feature>
<dbReference type="EMBL" id="FNCJ01000008">
    <property type="protein sequence ID" value="SDH23119.1"/>
    <property type="molecule type" value="Genomic_DNA"/>
</dbReference>
<dbReference type="SMART" id="SM00746">
    <property type="entry name" value="TRASH"/>
    <property type="match status" value="1"/>
</dbReference>
<reference evidence="3 4" key="1">
    <citation type="submission" date="2016-10" db="EMBL/GenBank/DDBJ databases">
        <authorList>
            <person name="de Groot N.N."/>
        </authorList>
    </citation>
    <scope>NUCLEOTIDE SEQUENCE [LARGE SCALE GENOMIC DNA]</scope>
    <source>
        <strain evidence="3 4">LMG 2247</strain>
    </source>
</reference>
<dbReference type="SUPFAM" id="SSF47240">
    <property type="entry name" value="Ferritin-like"/>
    <property type="match status" value="1"/>
</dbReference>
<name>A0A1G8AQC5_9BURK</name>
<evidence type="ECO:0000256" key="1">
    <source>
        <dbReference type="SAM" id="MobiDB-lite"/>
    </source>
</evidence>
<dbReference type="InterPro" id="IPR007029">
    <property type="entry name" value="YHS_dom"/>
</dbReference>
<proteinExistence type="predicted"/>
<evidence type="ECO:0000313" key="3">
    <source>
        <dbReference type="EMBL" id="SDH23119.1"/>
    </source>
</evidence>
<dbReference type="GO" id="GO:0016491">
    <property type="term" value="F:oxidoreductase activity"/>
    <property type="evidence" value="ECO:0007669"/>
    <property type="project" value="InterPro"/>
</dbReference>
<dbReference type="PANTHER" id="PTHR30388:SF6">
    <property type="entry name" value="XANTHINE DEHYDROGENASE SUBUNIT A-RELATED"/>
    <property type="match status" value="1"/>
</dbReference>
<dbReference type="InterPro" id="IPR003777">
    <property type="entry name" value="XdhC_CoxI"/>
</dbReference>
<dbReference type="RefSeq" id="WP_090686044.1">
    <property type="nucleotide sequence ID" value="NZ_CADERL010000011.1"/>
</dbReference>
<dbReference type="Pfam" id="PF02625">
    <property type="entry name" value="XdhC_CoxI"/>
    <property type="match status" value="1"/>
</dbReference>
<evidence type="ECO:0000313" key="4">
    <source>
        <dbReference type="Proteomes" id="UP000199706"/>
    </source>
</evidence>
<dbReference type="AlphaFoldDB" id="A0A1G8AQC5"/>
<dbReference type="Pfam" id="PF04945">
    <property type="entry name" value="YHS"/>
    <property type="match status" value="1"/>
</dbReference>
<dbReference type="InterPro" id="IPR027051">
    <property type="entry name" value="XdhC_Rossmann_dom"/>
</dbReference>
<protein>
    <submittedName>
        <fullName evidence="3">Xanthine dehydrogenase accessory factor</fullName>
    </submittedName>
</protein>
<organism evidence="3 4">
    <name type="scientific">Paraburkholderia phenazinium</name>
    <dbReference type="NCBI Taxonomy" id="60549"/>
    <lineage>
        <taxon>Bacteria</taxon>
        <taxon>Pseudomonadati</taxon>
        <taxon>Pseudomonadota</taxon>
        <taxon>Betaproteobacteria</taxon>
        <taxon>Burkholderiales</taxon>
        <taxon>Burkholderiaceae</taxon>
        <taxon>Paraburkholderia</taxon>
    </lineage>
</organism>
<dbReference type="InterPro" id="IPR011017">
    <property type="entry name" value="TRASH_dom"/>
</dbReference>
<feature type="region of interest" description="Disordered" evidence="1">
    <location>
        <begin position="370"/>
        <end position="395"/>
    </location>
</feature>
<dbReference type="InterPro" id="IPR009078">
    <property type="entry name" value="Ferritin-like_SF"/>
</dbReference>
<dbReference type="Proteomes" id="UP000199706">
    <property type="component" value="Unassembled WGS sequence"/>
</dbReference>
<sequence>MNTDTCATLLQLEQRLIDRCEPFAVATVIRAVPPSSAWVGAQALIEANGELHGWIGGGCSRAIVIQAAQQAIRTGQPKRVRISNAPGWSEADIQAGIQAAIQADEEAGIETHAMPCASNGAIELFIQPTLPAPSVLVLGSTPTALEACVLAQRVGLRVCAAASVTAPFAGLGLVRVLQGFDAAAFDDLKPQLILVATQGDNDEAALEAALRSEAAGVLLVASRRKADALRETMQARGIAAARLAALQAPAGPSIHAHTPQEIALGAVAGLVMLRREQEEAAALAERSTPASGEVVQGLPPCESMTSVEPPGASARYVNPVCGMAVEIASAKHVIEWGGQRVYFCCDGCKTEFERDPEKYLGAAPTAALAPVAPLNPDERQAGHAADQSVAPLEKP</sequence>
<dbReference type="Gene3D" id="1.10.620.20">
    <property type="entry name" value="Ribonucleotide Reductase, subunit A"/>
    <property type="match status" value="1"/>
</dbReference>
<dbReference type="InterPro" id="IPR012348">
    <property type="entry name" value="RNR-like"/>
</dbReference>
<dbReference type="OrthoDB" id="9815497at2"/>